<dbReference type="EMBL" id="UOGJ01000111">
    <property type="protein sequence ID" value="VAX36852.1"/>
    <property type="molecule type" value="Genomic_DNA"/>
</dbReference>
<evidence type="ECO:0000313" key="1">
    <source>
        <dbReference type="EMBL" id="VAX36852.1"/>
    </source>
</evidence>
<gene>
    <name evidence="1" type="ORF">MNBD_UNCLBAC01-1975</name>
</gene>
<dbReference type="SUPFAM" id="SSF101386">
    <property type="entry name" value="all-alpha NTP pyrophosphatases"/>
    <property type="match status" value="1"/>
</dbReference>
<dbReference type="PANTHER" id="PTHR46523:SF1">
    <property type="entry name" value="DCTP PYROPHOSPHATASE 1"/>
    <property type="match status" value="1"/>
</dbReference>
<name>A0A3B1D815_9ZZZZ</name>
<evidence type="ECO:0008006" key="2">
    <source>
        <dbReference type="Google" id="ProtNLM"/>
    </source>
</evidence>
<dbReference type="PIRSF" id="PIRSF029826">
    <property type="entry name" value="UCP029826_pph"/>
    <property type="match status" value="1"/>
</dbReference>
<accession>A0A3B1D815</accession>
<sequence length="123" mass="14381">MVNTDNTTTINDLKKIVKAFRDARDWGQFHTPNNLVQAISIEANELMEEFLWKTDQEVEELLKQKEFRQKVSYELADIVAFCLNFSNVTNIDLSQTIAEKMKLNEKKYPIEKSKGNATKYNQF</sequence>
<organism evidence="1">
    <name type="scientific">hydrothermal vent metagenome</name>
    <dbReference type="NCBI Taxonomy" id="652676"/>
    <lineage>
        <taxon>unclassified sequences</taxon>
        <taxon>metagenomes</taxon>
        <taxon>ecological metagenomes</taxon>
    </lineage>
</organism>
<dbReference type="PANTHER" id="PTHR46523">
    <property type="entry name" value="DCTP PYROPHOSPHATASE 1"/>
    <property type="match status" value="1"/>
</dbReference>
<dbReference type="Gene3D" id="1.10.287.1080">
    <property type="entry name" value="MazG-like"/>
    <property type="match status" value="1"/>
</dbReference>
<proteinExistence type="predicted"/>
<protein>
    <recommendedName>
        <fullName evidence="2">Nucleotide pyrophosphohydrolase</fullName>
    </recommendedName>
</protein>
<dbReference type="InterPro" id="IPR025984">
    <property type="entry name" value="DCTPP"/>
</dbReference>
<dbReference type="GO" id="GO:0009143">
    <property type="term" value="P:nucleoside triphosphate catabolic process"/>
    <property type="evidence" value="ECO:0007669"/>
    <property type="project" value="InterPro"/>
</dbReference>
<dbReference type="Pfam" id="PF12643">
    <property type="entry name" value="MazG-like"/>
    <property type="match status" value="1"/>
</dbReference>
<dbReference type="AlphaFoldDB" id="A0A3B1D815"/>
<dbReference type="InterPro" id="IPR052555">
    <property type="entry name" value="dCTP_Pyrophosphatase"/>
</dbReference>
<reference evidence="1" key="1">
    <citation type="submission" date="2018-06" db="EMBL/GenBank/DDBJ databases">
        <authorList>
            <person name="Zhirakovskaya E."/>
        </authorList>
    </citation>
    <scope>NUCLEOTIDE SEQUENCE</scope>
</reference>
<dbReference type="GO" id="GO:0047429">
    <property type="term" value="F:nucleoside triphosphate diphosphatase activity"/>
    <property type="evidence" value="ECO:0007669"/>
    <property type="project" value="InterPro"/>
</dbReference>
<dbReference type="CDD" id="cd11537">
    <property type="entry name" value="NTP-PPase_RS21-C6_like"/>
    <property type="match status" value="1"/>
</dbReference>